<organism evidence="3 4">
    <name type="scientific">Nocardioides lentus</name>
    <dbReference type="NCBI Taxonomy" id="338077"/>
    <lineage>
        <taxon>Bacteria</taxon>
        <taxon>Bacillati</taxon>
        <taxon>Actinomycetota</taxon>
        <taxon>Actinomycetes</taxon>
        <taxon>Propionibacteriales</taxon>
        <taxon>Nocardioidaceae</taxon>
        <taxon>Nocardioides</taxon>
    </lineage>
</organism>
<keyword evidence="4" id="KW-1185">Reference proteome</keyword>
<evidence type="ECO:0000256" key="2">
    <source>
        <dbReference type="SAM" id="Phobius"/>
    </source>
</evidence>
<dbReference type="Proteomes" id="UP001501612">
    <property type="component" value="Unassembled WGS sequence"/>
</dbReference>
<keyword evidence="2" id="KW-0812">Transmembrane</keyword>
<feature type="transmembrane region" description="Helical" evidence="2">
    <location>
        <begin position="102"/>
        <end position="124"/>
    </location>
</feature>
<keyword evidence="2" id="KW-1133">Transmembrane helix</keyword>
<feature type="transmembrane region" description="Helical" evidence="2">
    <location>
        <begin position="177"/>
        <end position="197"/>
    </location>
</feature>
<evidence type="ECO:0000313" key="3">
    <source>
        <dbReference type="EMBL" id="GAA1919394.1"/>
    </source>
</evidence>
<comment type="caution">
    <text evidence="3">The sequence shown here is derived from an EMBL/GenBank/DDBJ whole genome shotgun (WGS) entry which is preliminary data.</text>
</comment>
<feature type="transmembrane region" description="Helical" evidence="2">
    <location>
        <begin position="203"/>
        <end position="223"/>
    </location>
</feature>
<dbReference type="RefSeq" id="WP_344006903.1">
    <property type="nucleotide sequence ID" value="NZ_BAAAMY010000004.1"/>
</dbReference>
<feature type="transmembrane region" description="Helical" evidence="2">
    <location>
        <begin position="144"/>
        <end position="170"/>
    </location>
</feature>
<keyword evidence="2" id="KW-0472">Membrane</keyword>
<feature type="compositionally biased region" description="Gly residues" evidence="1">
    <location>
        <begin position="15"/>
        <end position="43"/>
    </location>
</feature>
<feature type="region of interest" description="Disordered" evidence="1">
    <location>
        <begin position="1"/>
        <end position="43"/>
    </location>
</feature>
<accession>A0ABP5AQX7</accession>
<evidence type="ECO:0000256" key="1">
    <source>
        <dbReference type="SAM" id="MobiDB-lite"/>
    </source>
</evidence>
<reference evidence="4" key="1">
    <citation type="journal article" date="2019" name="Int. J. Syst. Evol. Microbiol.">
        <title>The Global Catalogue of Microorganisms (GCM) 10K type strain sequencing project: providing services to taxonomists for standard genome sequencing and annotation.</title>
        <authorList>
            <consortium name="The Broad Institute Genomics Platform"/>
            <consortium name="The Broad Institute Genome Sequencing Center for Infectious Disease"/>
            <person name="Wu L."/>
            <person name="Ma J."/>
        </authorList>
    </citation>
    <scope>NUCLEOTIDE SEQUENCE [LARGE SCALE GENOMIC DNA]</scope>
    <source>
        <strain evidence="4">JCM 14046</strain>
    </source>
</reference>
<gene>
    <name evidence="3" type="ORF">GCM10009737_21160</name>
</gene>
<proteinExistence type="predicted"/>
<sequence length="234" mass="24434">MSQYGDNPPGPEQGPAGGGNQYGSGPYGDQGGQQYGGQQYGNQYGGQQYGNQYGGQQYGNQYGGQQYGNQYGGQQYGNDNPYAQGGYGQAATRGPRPRSVDLAIKLIYANVALGIVSTLVQFLFLDSMIDEQLAGAGVALSQDAVRTTVIVSILVGLVISVGIAVLFAVFIGKGANWARIVYTVLSALGIVFGLIGLGSLPAIPLLLSVVGYAITVAALVMLYRPDSNAWFAGR</sequence>
<name>A0ABP5AQX7_9ACTN</name>
<evidence type="ECO:0000313" key="4">
    <source>
        <dbReference type="Proteomes" id="UP001501612"/>
    </source>
</evidence>
<dbReference type="EMBL" id="BAAAMY010000004">
    <property type="protein sequence ID" value="GAA1919394.1"/>
    <property type="molecule type" value="Genomic_DNA"/>
</dbReference>
<protein>
    <submittedName>
        <fullName evidence="3">Uncharacterized protein</fullName>
    </submittedName>
</protein>